<keyword evidence="2 3" id="KW-0732">Signal</keyword>
<organism evidence="5 6">
    <name type="scientific">Oxalicibacterium faecigallinarum</name>
    <dbReference type="NCBI Taxonomy" id="573741"/>
    <lineage>
        <taxon>Bacteria</taxon>
        <taxon>Pseudomonadati</taxon>
        <taxon>Pseudomonadota</taxon>
        <taxon>Betaproteobacteria</taxon>
        <taxon>Burkholderiales</taxon>
        <taxon>Oxalobacteraceae</taxon>
        <taxon>Oxalicibacterium</taxon>
    </lineage>
</organism>
<dbReference type="Gene3D" id="2.40.160.20">
    <property type="match status" value="1"/>
</dbReference>
<proteinExistence type="predicted"/>
<protein>
    <recommendedName>
        <fullName evidence="4">Outer membrane protein beta-barrel domain-containing protein</fullName>
    </recommendedName>
</protein>
<evidence type="ECO:0000313" key="5">
    <source>
        <dbReference type="EMBL" id="GGI19432.1"/>
    </source>
</evidence>
<feature type="chain" id="PRO_5035237599" description="Outer membrane protein beta-barrel domain-containing protein" evidence="3">
    <location>
        <begin position="23"/>
        <end position="190"/>
    </location>
</feature>
<dbReference type="EMBL" id="BMDI01000001">
    <property type="protein sequence ID" value="GGI19432.1"/>
    <property type="molecule type" value="Genomic_DNA"/>
</dbReference>
<feature type="signal peptide" evidence="3">
    <location>
        <begin position="1"/>
        <end position="22"/>
    </location>
</feature>
<comment type="caution">
    <text evidence="5">The sequence shown here is derived from an EMBL/GenBank/DDBJ whole genome shotgun (WGS) entry which is preliminary data.</text>
</comment>
<dbReference type="InterPro" id="IPR011250">
    <property type="entry name" value="OMP/PagP_B-barrel"/>
</dbReference>
<dbReference type="InterPro" id="IPR027385">
    <property type="entry name" value="Beta-barrel_OMP"/>
</dbReference>
<evidence type="ECO:0000259" key="4">
    <source>
        <dbReference type="Pfam" id="PF13505"/>
    </source>
</evidence>
<dbReference type="RefSeq" id="WP_188380993.1">
    <property type="nucleotide sequence ID" value="NZ_BMDI01000001.1"/>
</dbReference>
<dbReference type="Proteomes" id="UP000642180">
    <property type="component" value="Unassembled WGS sequence"/>
</dbReference>
<comment type="subcellular location">
    <subcellularLocation>
        <location evidence="1">Cell outer membrane</location>
    </subcellularLocation>
</comment>
<dbReference type="GO" id="GO:0009279">
    <property type="term" value="C:cell outer membrane"/>
    <property type="evidence" value="ECO:0007669"/>
    <property type="project" value="UniProtKB-SubCell"/>
</dbReference>
<evidence type="ECO:0000313" key="6">
    <source>
        <dbReference type="Proteomes" id="UP000642180"/>
    </source>
</evidence>
<evidence type="ECO:0000256" key="3">
    <source>
        <dbReference type="SAM" id="SignalP"/>
    </source>
</evidence>
<evidence type="ECO:0000256" key="1">
    <source>
        <dbReference type="ARBA" id="ARBA00004442"/>
    </source>
</evidence>
<dbReference type="AlphaFoldDB" id="A0A8J3AV22"/>
<gene>
    <name evidence="5" type="ORF">GCM10008066_19050</name>
</gene>
<name>A0A8J3AV22_9BURK</name>
<dbReference type="SUPFAM" id="SSF56925">
    <property type="entry name" value="OMPA-like"/>
    <property type="match status" value="1"/>
</dbReference>
<feature type="domain" description="Outer membrane protein beta-barrel" evidence="4">
    <location>
        <begin position="10"/>
        <end position="190"/>
    </location>
</feature>
<accession>A0A8J3AV22</accession>
<sequence length="190" mass="19842">MKKQMLAVLVGAMMALPVVASAQTSYVGINVGNAKQKVGIEDATGSIKDSSTGYKIYGGYNFNQNLGIEGGYVSFGKGKVAYDDGTASGEVQSKPRALYAAVTGNLPLSNAFALTAKAGVAFNRVKVHDTGYGDSVSESRTTPMFGVGASYGFSKNIAVVVEYENFGKVAKGEGLYLKANLISAGVRYSF</sequence>
<reference evidence="6" key="1">
    <citation type="journal article" date="2019" name="Int. J. Syst. Evol. Microbiol.">
        <title>The Global Catalogue of Microorganisms (GCM) 10K type strain sequencing project: providing services to taxonomists for standard genome sequencing and annotation.</title>
        <authorList>
            <consortium name="The Broad Institute Genomics Platform"/>
            <consortium name="The Broad Institute Genome Sequencing Center for Infectious Disease"/>
            <person name="Wu L."/>
            <person name="Ma J."/>
        </authorList>
    </citation>
    <scope>NUCLEOTIDE SEQUENCE [LARGE SCALE GENOMIC DNA]</scope>
    <source>
        <strain evidence="6">CCM 2767</strain>
    </source>
</reference>
<dbReference type="Pfam" id="PF13505">
    <property type="entry name" value="OMP_b-brl"/>
    <property type="match status" value="1"/>
</dbReference>
<evidence type="ECO:0000256" key="2">
    <source>
        <dbReference type="ARBA" id="ARBA00022729"/>
    </source>
</evidence>
<keyword evidence="6" id="KW-1185">Reference proteome</keyword>